<feature type="transmembrane region" description="Helical" evidence="1">
    <location>
        <begin position="71"/>
        <end position="93"/>
    </location>
</feature>
<feature type="transmembrane region" description="Helical" evidence="1">
    <location>
        <begin position="182"/>
        <end position="200"/>
    </location>
</feature>
<keyword evidence="1" id="KW-0472">Membrane</keyword>
<accession>A0A4S8ICW6</accession>
<proteinExistence type="predicted"/>
<evidence type="ECO:0008006" key="4">
    <source>
        <dbReference type="Google" id="ProtNLM"/>
    </source>
</evidence>
<evidence type="ECO:0000256" key="1">
    <source>
        <dbReference type="SAM" id="Phobius"/>
    </source>
</evidence>
<keyword evidence="1" id="KW-0812">Transmembrane</keyword>
<organism evidence="2 3">
    <name type="scientific">Musa balbisiana</name>
    <name type="common">Banana</name>
    <dbReference type="NCBI Taxonomy" id="52838"/>
    <lineage>
        <taxon>Eukaryota</taxon>
        <taxon>Viridiplantae</taxon>
        <taxon>Streptophyta</taxon>
        <taxon>Embryophyta</taxon>
        <taxon>Tracheophyta</taxon>
        <taxon>Spermatophyta</taxon>
        <taxon>Magnoliopsida</taxon>
        <taxon>Liliopsida</taxon>
        <taxon>Zingiberales</taxon>
        <taxon>Musaceae</taxon>
        <taxon>Musa</taxon>
    </lineage>
</organism>
<feature type="transmembrane region" description="Helical" evidence="1">
    <location>
        <begin position="153"/>
        <end position="170"/>
    </location>
</feature>
<dbReference type="PANTHER" id="PTHR34368">
    <property type="entry name" value="OS01G0962200 PROTEIN"/>
    <property type="match status" value="1"/>
</dbReference>
<sequence length="279" mass="31939">MRWAWDQQQQLLLLLRGRENRGRVWAGAILLWLLLMLATPRISHSHAFHLFADMRNFLGVPNTLNVLTTFPFLLVGVPGLVLCLSGCCFGISLRGEMWGWAFFYAATATAAFGSAYYHLRPDDDRVVWDKLPMMTSAASLLSILVIERIDERMGISCLSSLITLVLVSIACERTFDDLRLCMMFHIVPCIAIPAMIFLFPPKYTHSRFWFCATGFYLLARFEAIADKKIYSASRYIISGHSLEHLCLAMVPIILTVMLWFRSIKIARLVDRMKKPPVRW</sequence>
<protein>
    <recommendedName>
        <fullName evidence="4">Alkaline phytoceramidase (APHC)</fullName>
    </recommendedName>
</protein>
<reference evidence="2 3" key="1">
    <citation type="journal article" date="2019" name="Nat. Plants">
        <title>Genome sequencing of Musa balbisiana reveals subgenome evolution and function divergence in polyploid bananas.</title>
        <authorList>
            <person name="Yao X."/>
        </authorList>
    </citation>
    <scope>NUCLEOTIDE SEQUENCE [LARGE SCALE GENOMIC DNA]</scope>
    <source>
        <strain evidence="3">cv. DH-PKW</strain>
        <tissue evidence="2">Leaves</tissue>
    </source>
</reference>
<gene>
    <name evidence="2" type="ORF">C4D60_Mb02t20200</name>
</gene>
<feature type="transmembrane region" description="Helical" evidence="1">
    <location>
        <begin position="100"/>
        <end position="119"/>
    </location>
</feature>
<evidence type="ECO:0000313" key="2">
    <source>
        <dbReference type="EMBL" id="THU45649.1"/>
    </source>
</evidence>
<keyword evidence="3" id="KW-1185">Reference proteome</keyword>
<comment type="caution">
    <text evidence="2">The sequence shown here is derived from an EMBL/GenBank/DDBJ whole genome shotgun (WGS) entry which is preliminary data.</text>
</comment>
<dbReference type="PANTHER" id="PTHR34368:SF2">
    <property type="entry name" value="ALKALINE PHYTOCERAMIDASE (APHC)"/>
    <property type="match status" value="1"/>
</dbReference>
<dbReference type="Proteomes" id="UP000317650">
    <property type="component" value="Chromosome 2"/>
</dbReference>
<name>A0A4S8ICW6_MUSBA</name>
<dbReference type="EMBL" id="PYDT01000011">
    <property type="protein sequence ID" value="THU45649.1"/>
    <property type="molecule type" value="Genomic_DNA"/>
</dbReference>
<keyword evidence="1" id="KW-1133">Transmembrane helix</keyword>
<dbReference type="AlphaFoldDB" id="A0A4S8ICW6"/>
<feature type="transmembrane region" description="Helical" evidence="1">
    <location>
        <begin position="245"/>
        <end position="263"/>
    </location>
</feature>
<evidence type="ECO:0000313" key="3">
    <source>
        <dbReference type="Proteomes" id="UP000317650"/>
    </source>
</evidence>